<proteinExistence type="predicted"/>
<evidence type="ECO:0000313" key="1">
    <source>
        <dbReference type="EMBL" id="ANZ49048.1"/>
    </source>
</evidence>
<organism evidence="1 2">
    <name type="scientific">Erwinia phage vB_EamM_EarlPhillipIV</name>
    <dbReference type="NCBI Taxonomy" id="1883372"/>
    <lineage>
        <taxon>Viruses</taxon>
        <taxon>Duplodnaviria</taxon>
        <taxon>Heunggongvirae</taxon>
        <taxon>Uroviricota</taxon>
        <taxon>Caudoviricetes</taxon>
        <taxon>Chimalliviridae</taxon>
        <taxon>Derbicusvirus</taxon>
        <taxon>Derbicusvirus derbicus</taxon>
    </lineage>
</organism>
<reference evidence="1 2" key="1">
    <citation type="submission" date="2016-06" db="EMBL/GenBank/DDBJ databases">
        <authorList>
            <person name="Kjaerup R.B."/>
            <person name="Dalgaard T.S."/>
            <person name="Juul-Madsen H.R."/>
        </authorList>
    </citation>
    <scope>NUCLEOTIDE SEQUENCE [LARGE SCALE GENOMIC DNA]</scope>
</reference>
<dbReference type="RefSeq" id="YP_009278511.1">
    <property type="nucleotide sequence ID" value="NC_031007.1"/>
</dbReference>
<protein>
    <recommendedName>
        <fullName evidence="3">UvsX protein</fullName>
    </recommendedName>
</protein>
<dbReference type="OrthoDB" id="1614at10239"/>
<gene>
    <name evidence="1" type="ORF">EARLPHILLIPIV_199</name>
</gene>
<dbReference type="KEGG" id="vg:29061802"/>
<dbReference type="Proteomes" id="UP000201594">
    <property type="component" value="Segment"/>
</dbReference>
<evidence type="ECO:0000313" key="2">
    <source>
        <dbReference type="Proteomes" id="UP000201594"/>
    </source>
</evidence>
<evidence type="ECO:0008006" key="3">
    <source>
        <dbReference type="Google" id="ProtNLM"/>
    </source>
</evidence>
<sequence length="492" mass="56550">MAGPKKATQGEAIRPRFNIWTIFDHALGEYVKGDDGLWYLNGGFGHIMGFAGRGNTFKSFLLDYCIMTILLRYRAEWASKYDTEVSAQLSRMQTVVRCVCTANGWDFDYAEHAVEVMMEKGCFNMQSSELVPGEQWWADYIRDEVEDRYKQYMARKNLRETPFPDPIRKENKKMLNPWAYGCDSLSEWKTSKMEDARDDSNVGDSEQNALAAQDAKQKSDMMGRWPNALARGHFYMGFVVHITDNMQMGRIEPGKKLDEFKGNIKFANVPGRAVTFLTNSLLVATHSGDCKQPSSFNSKTGVEEPMFPSAALKGKSSSVNDLKIIRYTQFRAKSGPTGVKMDMIYSQELGFMPHLSLWYYLKETLTGDFGFNRSGHFYELQLLPGVKFGRTTIFDMALENRRLQRALEITAGLAYMQNNWFRLEPEYHITPQELYDKVKEAGYDWDEILDNTVEYWQFKDQETKTSKRCVTVKTLLDMALKGLKPKFLTAKK</sequence>
<dbReference type="EMBL" id="KX397367">
    <property type="protein sequence ID" value="ANZ49048.1"/>
    <property type="molecule type" value="Genomic_DNA"/>
</dbReference>
<accession>A0A1B2ICQ2</accession>
<dbReference type="GeneID" id="29061802"/>
<name>A0A1B2ICQ2_9CAUD</name>